<dbReference type="Pfam" id="PF06884">
    <property type="entry name" value="DUF1264"/>
    <property type="match status" value="1"/>
</dbReference>
<dbReference type="InterPro" id="IPR010686">
    <property type="entry name" value="OBAP-like"/>
</dbReference>
<sequence>MSIAQDATKAAYHSPAYNAAGSAMMSFTPVNQIHQHLCGLHVYAIDPSRSVVAHHFCTHLSRDLHQCVIYDCDKADARLIYVISEDRFVALPEEEKKYWHSHKFEVESGMLVLGTKTIVPNAMTTAAERPAMMELHRTYGKTIHTWQPDIQPDLPLGPPQLMMAYTDFEQVDQSLLDKRDKEMGLATSTFRTNRLGYLKSEDIQRPVAGGCDTWTRGDRLSFSLSGKEQDAEAK</sequence>
<dbReference type="RefSeq" id="XP_021868792.1">
    <property type="nucleotide sequence ID" value="XM_022018906.1"/>
</dbReference>
<dbReference type="AlphaFoldDB" id="A0A1Y1U913"/>
<dbReference type="GeneID" id="33560715"/>
<comment type="similarity">
    <text evidence="1">Belongs to the OBAP family.</text>
</comment>
<organism evidence="2 3">
    <name type="scientific">Kockovaella imperatae</name>
    <dbReference type="NCBI Taxonomy" id="4999"/>
    <lineage>
        <taxon>Eukaryota</taxon>
        <taxon>Fungi</taxon>
        <taxon>Dikarya</taxon>
        <taxon>Basidiomycota</taxon>
        <taxon>Agaricomycotina</taxon>
        <taxon>Tremellomycetes</taxon>
        <taxon>Tremellales</taxon>
        <taxon>Cuniculitremaceae</taxon>
        <taxon>Kockovaella</taxon>
    </lineage>
</organism>
<dbReference type="EMBL" id="NBSH01000014">
    <property type="protein sequence ID" value="ORX34529.1"/>
    <property type="molecule type" value="Genomic_DNA"/>
</dbReference>
<comment type="caution">
    <text evidence="2">The sequence shown here is derived from an EMBL/GenBank/DDBJ whole genome shotgun (WGS) entry which is preliminary data.</text>
</comment>
<keyword evidence="3" id="KW-1185">Reference proteome</keyword>
<dbReference type="PANTHER" id="PTHR31360:SF0">
    <property type="entry name" value="OIL BODY-ASSOCIATED PROTEIN 1B"/>
    <property type="match status" value="1"/>
</dbReference>
<dbReference type="PANTHER" id="PTHR31360">
    <property type="match status" value="1"/>
</dbReference>
<protein>
    <recommendedName>
        <fullName evidence="4">DUF1264-domain-containing protein</fullName>
    </recommendedName>
</protein>
<evidence type="ECO:0000313" key="3">
    <source>
        <dbReference type="Proteomes" id="UP000193218"/>
    </source>
</evidence>
<gene>
    <name evidence="2" type="ORF">BD324DRAFT_664212</name>
</gene>
<reference evidence="2 3" key="1">
    <citation type="submission" date="2017-03" db="EMBL/GenBank/DDBJ databases">
        <title>Widespread Adenine N6-methylation of Active Genes in Fungi.</title>
        <authorList>
            <consortium name="DOE Joint Genome Institute"/>
            <person name="Mondo S.J."/>
            <person name="Dannebaum R.O."/>
            <person name="Kuo R.C."/>
            <person name="Louie K.B."/>
            <person name="Bewick A.J."/>
            <person name="Labutti K."/>
            <person name="Haridas S."/>
            <person name="Kuo A."/>
            <person name="Salamov A."/>
            <person name="Ahrendt S.R."/>
            <person name="Lau R."/>
            <person name="Bowen B.P."/>
            <person name="Lipzen A."/>
            <person name="Sullivan W."/>
            <person name="Andreopoulos W.B."/>
            <person name="Clum A."/>
            <person name="Lindquist E."/>
            <person name="Daum C."/>
            <person name="Northen T.R."/>
            <person name="Ramamoorthy G."/>
            <person name="Schmitz R.J."/>
            <person name="Gryganskyi A."/>
            <person name="Culley D."/>
            <person name="Magnuson J."/>
            <person name="James T.Y."/>
            <person name="O'Malley M.A."/>
            <person name="Stajich J.E."/>
            <person name="Spatafora J.W."/>
            <person name="Visel A."/>
            <person name="Grigoriev I.V."/>
        </authorList>
    </citation>
    <scope>NUCLEOTIDE SEQUENCE [LARGE SCALE GENOMIC DNA]</scope>
    <source>
        <strain evidence="2 3">NRRL Y-17943</strain>
    </source>
</reference>
<dbReference type="STRING" id="4999.A0A1Y1U913"/>
<evidence type="ECO:0000256" key="1">
    <source>
        <dbReference type="ARBA" id="ARBA00009740"/>
    </source>
</evidence>
<dbReference type="Proteomes" id="UP000193218">
    <property type="component" value="Unassembled WGS sequence"/>
</dbReference>
<accession>A0A1Y1U913</accession>
<proteinExistence type="inferred from homology"/>
<dbReference type="OrthoDB" id="1901244at2759"/>
<name>A0A1Y1U913_9TREE</name>
<evidence type="ECO:0008006" key="4">
    <source>
        <dbReference type="Google" id="ProtNLM"/>
    </source>
</evidence>
<evidence type="ECO:0000313" key="2">
    <source>
        <dbReference type="EMBL" id="ORX34529.1"/>
    </source>
</evidence>
<dbReference type="InParanoid" id="A0A1Y1U913"/>